<dbReference type="InterPro" id="IPR018117">
    <property type="entry name" value="C5_DNA_meth_AS"/>
</dbReference>
<feature type="region of interest" description="Disordered" evidence="9">
    <location>
        <begin position="1"/>
        <end position="36"/>
    </location>
</feature>
<gene>
    <name evidence="10" type="ORF">CO662_32835</name>
</gene>
<dbReference type="PROSITE" id="PS00094">
    <property type="entry name" value="C5_MTASE_1"/>
    <property type="match status" value="1"/>
</dbReference>
<dbReference type="Gene3D" id="3.40.50.150">
    <property type="entry name" value="Vaccinia Virus protein VP39"/>
    <property type="match status" value="1"/>
</dbReference>
<keyword evidence="3 6" id="KW-0949">S-adenosyl-L-methionine</keyword>
<dbReference type="PANTHER" id="PTHR10629:SF52">
    <property type="entry name" value="DNA (CYTOSINE-5)-METHYLTRANSFERASE 1"/>
    <property type="match status" value="1"/>
</dbReference>
<keyword evidence="11" id="KW-1185">Reference proteome</keyword>
<sequence length="795" mass="86586">MARRTCGFHRASANPSDPRSLLTTAPGSGAGRRGAASGRISKIVANPFLVRKSTSATRGPTRSATMDRTNLLDEKWTLEAADALGSLVENMASVFAKSAPLVERLDALGDEAFVASLLGTRAGVGRDELAAFRALARILKENPGRFDKARLSPAAATALQGASNEVRRAAQDVLRAGGRLDRDAVDRLESFVHFTSKTESERTEIGRSRLLESMIAKASPNAVRLIESSVDALLEAIDQFRWDHLPRDASEEFEPFVTWKEYLADYARVVTLANSALLDFERHLGPVESMVEARPGSHEEAVKRAGDALGRFASGAFADRGGFAFETDPPAMLSTELTDALFYLASNPPSASEGGVLATRPPRRLRALELCAGAGGQAIGLMSAGFRHVALYEKSYTRARTLRKNWPTWKVRRADVRKITDEELAGYRGVDLLAGGPPCEPFSQAGKGAGRRSDENLFPEMIRAVKVVNPRAFMFENVPGLAHDWHATYLAGVCAELTELKYKVDIFTLNAADFGLPQDRRRLLIIGIRDDVEGIFVPPVMTHPVGRGVVEALGPLIIRHETPAHLRHLVPPDSHQERYDQWAESWRIAHAGDRLPTITKTSSEGRAPRLKRWAEIGFDVSSFADEPPSLLEVTGRDFKPRFTLEMLACAQGFPSKWSFHAEGGGNFDMVGDAFPPVAAKAVGLAIYTALSGVRFDLDAALTEPLIDEGMIGVRPLRGRKGRSWQETEGAEKARRVLAGEPEAEVEPNPKLRPSLRHVVSILDADEQGLDLPVVASEAGLAGPVAESHLRRKYSA</sequence>
<dbReference type="EMBL" id="NWSL01000036">
    <property type="protein sequence ID" value="PDS47827.1"/>
    <property type="molecule type" value="Genomic_DNA"/>
</dbReference>
<comment type="similarity">
    <text evidence="6 7">Belongs to the class I-like SAM-binding methyltransferase superfamily. C5-methyltransferase family.</text>
</comment>
<comment type="caution">
    <text evidence="10">The sequence shown here is derived from an EMBL/GenBank/DDBJ whole genome shotgun (WGS) entry which is preliminary data.</text>
</comment>
<evidence type="ECO:0000256" key="8">
    <source>
        <dbReference type="RuleBase" id="RU000417"/>
    </source>
</evidence>
<evidence type="ECO:0000313" key="11">
    <source>
        <dbReference type="Proteomes" id="UP000219972"/>
    </source>
</evidence>
<proteinExistence type="inferred from homology"/>
<evidence type="ECO:0000256" key="7">
    <source>
        <dbReference type="RuleBase" id="RU000416"/>
    </source>
</evidence>
<protein>
    <recommendedName>
        <fullName evidence="8">Cytosine-specific methyltransferase</fullName>
        <ecNumber evidence="8">2.1.1.37</ecNumber>
    </recommendedName>
</protein>
<dbReference type="EC" id="2.1.1.37" evidence="8"/>
<comment type="catalytic activity">
    <reaction evidence="5 8">
        <text>a 2'-deoxycytidine in DNA + S-adenosyl-L-methionine = a 5-methyl-2'-deoxycytidine in DNA + S-adenosyl-L-homocysteine + H(+)</text>
        <dbReference type="Rhea" id="RHEA:13681"/>
        <dbReference type="Rhea" id="RHEA-COMP:11369"/>
        <dbReference type="Rhea" id="RHEA-COMP:11370"/>
        <dbReference type="ChEBI" id="CHEBI:15378"/>
        <dbReference type="ChEBI" id="CHEBI:57856"/>
        <dbReference type="ChEBI" id="CHEBI:59789"/>
        <dbReference type="ChEBI" id="CHEBI:85452"/>
        <dbReference type="ChEBI" id="CHEBI:85454"/>
        <dbReference type="EC" id="2.1.1.37"/>
    </reaction>
</comment>
<dbReference type="Gene3D" id="3.90.120.10">
    <property type="entry name" value="DNA Methylase, subunit A, domain 2"/>
    <property type="match status" value="1"/>
</dbReference>
<dbReference type="PRINTS" id="PR00105">
    <property type="entry name" value="C5METTRFRASE"/>
</dbReference>
<evidence type="ECO:0000256" key="1">
    <source>
        <dbReference type="ARBA" id="ARBA00022603"/>
    </source>
</evidence>
<evidence type="ECO:0000256" key="4">
    <source>
        <dbReference type="ARBA" id="ARBA00022747"/>
    </source>
</evidence>
<evidence type="ECO:0000313" key="10">
    <source>
        <dbReference type="EMBL" id="PDS47827.1"/>
    </source>
</evidence>
<dbReference type="PROSITE" id="PS51679">
    <property type="entry name" value="SAM_MT_C5"/>
    <property type="match status" value="1"/>
</dbReference>
<dbReference type="NCBIfam" id="TIGR00675">
    <property type="entry name" value="dcm"/>
    <property type="match status" value="1"/>
</dbReference>
<evidence type="ECO:0000256" key="9">
    <source>
        <dbReference type="SAM" id="MobiDB-lite"/>
    </source>
</evidence>
<evidence type="ECO:0000256" key="2">
    <source>
        <dbReference type="ARBA" id="ARBA00022679"/>
    </source>
</evidence>
<dbReference type="InterPro" id="IPR050390">
    <property type="entry name" value="C5-Methyltransferase"/>
</dbReference>
<organism evidence="10 11">
    <name type="scientific">Rhizobium anhuiense</name>
    <dbReference type="NCBI Taxonomy" id="1184720"/>
    <lineage>
        <taxon>Bacteria</taxon>
        <taxon>Pseudomonadati</taxon>
        <taxon>Pseudomonadota</taxon>
        <taxon>Alphaproteobacteria</taxon>
        <taxon>Hyphomicrobiales</taxon>
        <taxon>Rhizobiaceae</taxon>
        <taxon>Rhizobium/Agrobacterium group</taxon>
        <taxon>Rhizobium</taxon>
    </lineage>
</organism>
<dbReference type="InterPro" id="IPR029063">
    <property type="entry name" value="SAM-dependent_MTases_sf"/>
</dbReference>
<dbReference type="Proteomes" id="UP000219972">
    <property type="component" value="Unassembled WGS sequence"/>
</dbReference>
<dbReference type="SUPFAM" id="SSF53335">
    <property type="entry name" value="S-adenosyl-L-methionine-dependent methyltransferases"/>
    <property type="match status" value="1"/>
</dbReference>
<reference evidence="10 11" key="1">
    <citation type="submission" date="2017-09" db="EMBL/GenBank/DDBJ databases">
        <title>Comparative genomics of rhizobia isolated from Phaseolus vulgaris in China.</title>
        <authorList>
            <person name="Tong W."/>
        </authorList>
    </citation>
    <scope>NUCLEOTIDE SEQUENCE [LARGE SCALE GENOMIC DNA]</scope>
    <source>
        <strain evidence="10 11">Y27</strain>
    </source>
</reference>
<evidence type="ECO:0000256" key="6">
    <source>
        <dbReference type="PROSITE-ProRule" id="PRU01016"/>
    </source>
</evidence>
<evidence type="ECO:0000256" key="3">
    <source>
        <dbReference type="ARBA" id="ARBA00022691"/>
    </source>
</evidence>
<dbReference type="Pfam" id="PF00145">
    <property type="entry name" value="DNA_methylase"/>
    <property type="match status" value="1"/>
</dbReference>
<keyword evidence="2 6" id="KW-0808">Transferase</keyword>
<accession>A0ABX4IZ28</accession>
<feature type="compositionally biased region" description="Polar residues" evidence="9">
    <location>
        <begin position="13"/>
        <end position="26"/>
    </location>
</feature>
<keyword evidence="1 6" id="KW-0489">Methyltransferase</keyword>
<feature type="active site" evidence="6">
    <location>
        <position position="439"/>
    </location>
</feature>
<keyword evidence="4" id="KW-0680">Restriction system</keyword>
<dbReference type="InterPro" id="IPR001525">
    <property type="entry name" value="C5_MeTfrase"/>
</dbReference>
<name>A0ABX4IZ28_9HYPH</name>
<evidence type="ECO:0000256" key="5">
    <source>
        <dbReference type="ARBA" id="ARBA00047422"/>
    </source>
</evidence>
<dbReference type="PANTHER" id="PTHR10629">
    <property type="entry name" value="CYTOSINE-SPECIFIC METHYLTRANSFERASE"/>
    <property type="match status" value="1"/>
</dbReference>